<proteinExistence type="predicted"/>
<name>A0A6A6CDU2_ZASCE</name>
<gene>
    <name evidence="2" type="ORF">M409DRAFT_24257</name>
</gene>
<dbReference type="Gene3D" id="3.40.390.10">
    <property type="entry name" value="Collagenase (Catalytic Domain)"/>
    <property type="match status" value="1"/>
</dbReference>
<evidence type="ECO:0000313" key="2">
    <source>
        <dbReference type="EMBL" id="KAF2165407.1"/>
    </source>
</evidence>
<organism evidence="2 3">
    <name type="scientific">Zasmidium cellare ATCC 36951</name>
    <dbReference type="NCBI Taxonomy" id="1080233"/>
    <lineage>
        <taxon>Eukaryota</taxon>
        <taxon>Fungi</taxon>
        <taxon>Dikarya</taxon>
        <taxon>Ascomycota</taxon>
        <taxon>Pezizomycotina</taxon>
        <taxon>Dothideomycetes</taxon>
        <taxon>Dothideomycetidae</taxon>
        <taxon>Mycosphaerellales</taxon>
        <taxon>Mycosphaerellaceae</taxon>
        <taxon>Zasmidium</taxon>
    </lineage>
</organism>
<keyword evidence="3" id="KW-1185">Reference proteome</keyword>
<feature type="chain" id="PRO_5025453388" description="Lysine-specific metallo-endopeptidase domain-containing protein" evidence="1">
    <location>
        <begin position="19"/>
        <end position="347"/>
    </location>
</feature>
<dbReference type="EMBL" id="ML993600">
    <property type="protein sequence ID" value="KAF2165407.1"/>
    <property type="molecule type" value="Genomic_DNA"/>
</dbReference>
<accession>A0A6A6CDU2</accession>
<dbReference type="AlphaFoldDB" id="A0A6A6CDU2"/>
<dbReference type="OrthoDB" id="4507347at2759"/>
<evidence type="ECO:0000256" key="1">
    <source>
        <dbReference type="SAM" id="SignalP"/>
    </source>
</evidence>
<sequence>MTFKISFTLLSLLPCLYAYKIDASCSGNDASLMKTAAEQAFDMASQAYDALTVTGMRDSNVDRLVELLFCREGQTAAELDTSALINSFLGIRQMRNENADPGNNPDEVVIYCNMDRLEERDDGWYDTESGVALADPPDHQLQECRDKKDRTLMYTWVPENDQEQPIGPGQVTICPWFLQYSRQLKYKTFKDISSKYLKALFQIPLSTTKLGPFEPIDTVNLLDKVLLHEFTHTVAGGRTDDVNWPDNEMFGKAYGWTSCKELAKSGQVGAEFNADTLALFGSGVRLLKQEPPSYITDDGRITKNNPAAKRAVPSYFEYPTSTAPSRAFETFITVIKERRAMATAFSS</sequence>
<protein>
    <recommendedName>
        <fullName evidence="4">Lysine-specific metallo-endopeptidase domain-containing protein</fullName>
    </recommendedName>
</protein>
<dbReference type="GeneID" id="54560429"/>
<feature type="signal peptide" evidence="1">
    <location>
        <begin position="1"/>
        <end position="18"/>
    </location>
</feature>
<evidence type="ECO:0008006" key="4">
    <source>
        <dbReference type="Google" id="ProtNLM"/>
    </source>
</evidence>
<dbReference type="GO" id="GO:0008237">
    <property type="term" value="F:metallopeptidase activity"/>
    <property type="evidence" value="ECO:0007669"/>
    <property type="project" value="InterPro"/>
</dbReference>
<reference evidence="2" key="1">
    <citation type="journal article" date="2020" name="Stud. Mycol.">
        <title>101 Dothideomycetes genomes: a test case for predicting lifestyles and emergence of pathogens.</title>
        <authorList>
            <person name="Haridas S."/>
            <person name="Albert R."/>
            <person name="Binder M."/>
            <person name="Bloem J."/>
            <person name="Labutti K."/>
            <person name="Salamov A."/>
            <person name="Andreopoulos B."/>
            <person name="Baker S."/>
            <person name="Barry K."/>
            <person name="Bills G."/>
            <person name="Bluhm B."/>
            <person name="Cannon C."/>
            <person name="Castanera R."/>
            <person name="Culley D."/>
            <person name="Daum C."/>
            <person name="Ezra D."/>
            <person name="Gonzalez J."/>
            <person name="Henrissat B."/>
            <person name="Kuo A."/>
            <person name="Liang C."/>
            <person name="Lipzen A."/>
            <person name="Lutzoni F."/>
            <person name="Magnuson J."/>
            <person name="Mondo S."/>
            <person name="Nolan M."/>
            <person name="Ohm R."/>
            <person name="Pangilinan J."/>
            <person name="Park H.-J."/>
            <person name="Ramirez L."/>
            <person name="Alfaro M."/>
            <person name="Sun H."/>
            <person name="Tritt A."/>
            <person name="Yoshinaga Y."/>
            <person name="Zwiers L.-H."/>
            <person name="Turgeon B."/>
            <person name="Goodwin S."/>
            <person name="Spatafora J."/>
            <person name="Crous P."/>
            <person name="Grigoriev I."/>
        </authorList>
    </citation>
    <scope>NUCLEOTIDE SEQUENCE</scope>
    <source>
        <strain evidence="2">ATCC 36951</strain>
    </source>
</reference>
<dbReference type="InterPro" id="IPR024079">
    <property type="entry name" value="MetalloPept_cat_dom_sf"/>
</dbReference>
<dbReference type="SUPFAM" id="SSF55486">
    <property type="entry name" value="Metalloproteases ('zincins'), catalytic domain"/>
    <property type="match status" value="1"/>
</dbReference>
<dbReference type="RefSeq" id="XP_033666296.1">
    <property type="nucleotide sequence ID" value="XM_033807157.1"/>
</dbReference>
<evidence type="ECO:0000313" key="3">
    <source>
        <dbReference type="Proteomes" id="UP000799537"/>
    </source>
</evidence>
<keyword evidence="1" id="KW-0732">Signal</keyword>
<dbReference type="Proteomes" id="UP000799537">
    <property type="component" value="Unassembled WGS sequence"/>
</dbReference>